<sequence length="532" mass="60218">MDIYEKLLKCASVLVMLCSIFSAAARNFIHPGLLHSQDDLKRITRLVKENSYPAMGSYDLLRKVPGASFEYEMKGPFENISRAGKYGYTKAPCESDCNAAYYNALMWNITGDVRHADKAMEILRGYASTLQKIYGPDDPLCAGLQGFMLINAAEIMRYTYQDNQYVKGWSEADTKSIEGMFRNVFLPVLTTFVQAKPYANGNWGGSVNKMVMAIGIFCNDEPLYNQAVDFFYNSRDNGSLPNYIAETGQLQESGRDQAHCMLGVGVLAELAECAWKQGDNLYAALDNRIMKGYEYLSKVNLGYTDVPFEVWKDATGKYCNWQNMGEAELGKFRAVFEIAYNHYVERRGIAMPYTEKVLKRIRPEGIGWTCDNPGFGTLLFYLGKNEPVPLEGQISEQLKYGWKGWQIAAPDLEPVGNEFLLVNKGISMQKNRIHYNPSEFPYIKVTFSHKPEEVKDGWLRLSYSVQSAPEFWTFYEKDAVKVDGNTYWFAVKDARSNNGTLFGTRDRHISLLLDFGDIKAVGVESIVSESHL</sequence>
<reference evidence="5 6" key="1">
    <citation type="submission" date="2014-04" db="EMBL/GenBank/DDBJ databases">
        <authorList>
            <person name="Sears C."/>
            <person name="Carroll K."/>
            <person name="Sack B.R."/>
            <person name="Qadri F."/>
            <person name="Myers L.L."/>
            <person name="Chung G.-T."/>
            <person name="Escheverria P."/>
            <person name="Fraser C.M."/>
            <person name="Sadzewicz L."/>
            <person name="Shefchek K.A."/>
            <person name="Tallon L."/>
            <person name="Das S.P."/>
            <person name="Daugherty S."/>
            <person name="Mongodin E.F."/>
        </authorList>
    </citation>
    <scope>NUCLEOTIDE SEQUENCE [LARGE SCALE GENOMIC DNA]</scope>
    <source>
        <strain evidence="5 6">3978 T3 ii</strain>
    </source>
</reference>
<dbReference type="InterPro" id="IPR008929">
    <property type="entry name" value="Chondroitin_lyas"/>
</dbReference>
<evidence type="ECO:0000259" key="4">
    <source>
        <dbReference type="Pfam" id="PF05426"/>
    </source>
</evidence>
<evidence type="ECO:0000313" key="6">
    <source>
        <dbReference type="Proteomes" id="UP000028013"/>
    </source>
</evidence>
<dbReference type="GO" id="GO:0016829">
    <property type="term" value="F:lyase activity"/>
    <property type="evidence" value="ECO:0007669"/>
    <property type="project" value="UniProtKB-KW"/>
</dbReference>
<feature type="domain" description="Alginate lyase" evidence="4">
    <location>
        <begin position="94"/>
        <end position="296"/>
    </location>
</feature>
<dbReference type="AlphaFoldDB" id="A0A078RZM5"/>
<dbReference type="InterPro" id="IPR008397">
    <property type="entry name" value="Alginate_lyase_dom"/>
</dbReference>
<dbReference type="PATRIC" id="fig|1339349.3.peg.2859"/>
<dbReference type="RefSeq" id="WP_005832978.1">
    <property type="nucleotide sequence ID" value="NZ_JNHN01000174.1"/>
</dbReference>
<evidence type="ECO:0000256" key="2">
    <source>
        <dbReference type="ARBA" id="ARBA00023239"/>
    </source>
</evidence>
<proteinExistence type="predicted"/>
<keyword evidence="1 3" id="KW-0732">Signal</keyword>
<gene>
    <name evidence="5" type="ORF">M094_1706</name>
</gene>
<evidence type="ECO:0000313" key="5">
    <source>
        <dbReference type="EMBL" id="KDS50775.1"/>
    </source>
</evidence>
<keyword evidence="2 5" id="KW-0456">Lyase</keyword>
<dbReference type="GO" id="GO:0042597">
    <property type="term" value="C:periplasmic space"/>
    <property type="evidence" value="ECO:0007669"/>
    <property type="project" value="InterPro"/>
</dbReference>
<organism evidence="5 6">
    <name type="scientific">Bacteroides uniformis str. 3978 T3 ii</name>
    <dbReference type="NCBI Taxonomy" id="1339349"/>
    <lineage>
        <taxon>Bacteria</taxon>
        <taxon>Pseudomonadati</taxon>
        <taxon>Bacteroidota</taxon>
        <taxon>Bacteroidia</taxon>
        <taxon>Bacteroidales</taxon>
        <taxon>Bacteroidaceae</taxon>
        <taxon>Bacteroides</taxon>
    </lineage>
</organism>
<evidence type="ECO:0000256" key="3">
    <source>
        <dbReference type="SAM" id="SignalP"/>
    </source>
</evidence>
<dbReference type="Gene3D" id="1.50.10.100">
    <property type="entry name" value="Chondroitin AC/alginate lyase"/>
    <property type="match status" value="1"/>
</dbReference>
<feature type="chain" id="PRO_5001745008" evidence="3">
    <location>
        <begin position="25"/>
        <end position="532"/>
    </location>
</feature>
<evidence type="ECO:0000256" key="1">
    <source>
        <dbReference type="ARBA" id="ARBA00022729"/>
    </source>
</evidence>
<protein>
    <submittedName>
        <fullName evidence="5">Alginate lyase family protein</fullName>
    </submittedName>
</protein>
<dbReference type="SUPFAM" id="SSF48230">
    <property type="entry name" value="Chondroitin AC/alginate lyase"/>
    <property type="match status" value="1"/>
</dbReference>
<feature type="signal peptide" evidence="3">
    <location>
        <begin position="1"/>
        <end position="24"/>
    </location>
</feature>
<dbReference type="Proteomes" id="UP000028013">
    <property type="component" value="Unassembled WGS sequence"/>
</dbReference>
<dbReference type="EMBL" id="JNHN01000174">
    <property type="protein sequence ID" value="KDS50775.1"/>
    <property type="molecule type" value="Genomic_DNA"/>
</dbReference>
<name>A0A078RZM5_BACUN</name>
<dbReference type="Pfam" id="PF05426">
    <property type="entry name" value="Alginate_lyase"/>
    <property type="match status" value="1"/>
</dbReference>
<comment type="caution">
    <text evidence="5">The sequence shown here is derived from an EMBL/GenBank/DDBJ whole genome shotgun (WGS) entry which is preliminary data.</text>
</comment>
<accession>A0A078RZM5</accession>